<dbReference type="PROSITE" id="PS50889">
    <property type="entry name" value="S4"/>
    <property type="match status" value="1"/>
</dbReference>
<keyword evidence="1" id="KW-0694">RNA-binding</keyword>
<accession>A0A0D9VHK8</accession>
<dbReference type="STRING" id="77586.A0A0D9VHK8"/>
<proteinExistence type="predicted"/>
<evidence type="ECO:0000259" key="2">
    <source>
        <dbReference type="Pfam" id="PF00646"/>
    </source>
</evidence>
<dbReference type="Proteomes" id="UP000032180">
    <property type="component" value="Chromosome 2"/>
</dbReference>
<dbReference type="AlphaFoldDB" id="A0A0D9VHK8"/>
<feature type="domain" description="F-box" evidence="2">
    <location>
        <begin position="285"/>
        <end position="317"/>
    </location>
</feature>
<dbReference type="InterPro" id="IPR050796">
    <property type="entry name" value="SCF_F-box_component"/>
</dbReference>
<keyword evidence="4" id="KW-1185">Reference proteome</keyword>
<dbReference type="EnsemblPlants" id="LPERR02G17870.1">
    <property type="protein sequence ID" value="LPERR02G17870.1"/>
    <property type="gene ID" value="LPERR02G17870"/>
</dbReference>
<dbReference type="SUPFAM" id="SSF81383">
    <property type="entry name" value="F-box domain"/>
    <property type="match status" value="1"/>
</dbReference>
<dbReference type="PANTHER" id="PTHR31672:SF13">
    <property type="entry name" value="F-BOX PROTEIN CPR30-LIKE"/>
    <property type="match status" value="1"/>
</dbReference>
<name>A0A0D9VHK8_9ORYZ</name>
<reference evidence="3" key="3">
    <citation type="submission" date="2015-04" db="UniProtKB">
        <authorList>
            <consortium name="EnsemblPlants"/>
        </authorList>
    </citation>
    <scope>IDENTIFICATION</scope>
</reference>
<dbReference type="Pfam" id="PF00646">
    <property type="entry name" value="F-box"/>
    <property type="match status" value="1"/>
</dbReference>
<dbReference type="HOGENOM" id="CLU_011979_3_0_1"/>
<dbReference type="eggNOG" id="ENOG502S2YF">
    <property type="taxonomic scope" value="Eukaryota"/>
</dbReference>
<reference evidence="4" key="2">
    <citation type="submission" date="2013-12" db="EMBL/GenBank/DDBJ databases">
        <authorList>
            <person name="Yu Y."/>
            <person name="Lee S."/>
            <person name="de Baynast K."/>
            <person name="Wissotski M."/>
            <person name="Liu L."/>
            <person name="Talag J."/>
            <person name="Goicoechea J."/>
            <person name="Angelova A."/>
            <person name="Jetty R."/>
            <person name="Kudrna D."/>
            <person name="Golser W."/>
            <person name="Rivera L."/>
            <person name="Zhang J."/>
            <person name="Wing R."/>
        </authorList>
    </citation>
    <scope>NUCLEOTIDE SEQUENCE</scope>
</reference>
<evidence type="ECO:0000313" key="4">
    <source>
        <dbReference type="Proteomes" id="UP000032180"/>
    </source>
</evidence>
<evidence type="ECO:0000256" key="1">
    <source>
        <dbReference type="PROSITE-ProRule" id="PRU00182"/>
    </source>
</evidence>
<evidence type="ECO:0000313" key="3">
    <source>
        <dbReference type="EnsemblPlants" id="LPERR02G17870.1"/>
    </source>
</evidence>
<sequence length="610" mass="67788">MLSSTPFIHLQHRRAAARSAGHVNIFFHADEGKDDDNPYVYPLKYYFYSWHQNHGGPAKKLLIRDAAAGGGGLTDRLACPITKPLHSLVLIRCTSNGQRGGYYVFNPCTRAILPLTDSKLPRKMSSRFNSSLDVITFDVGDETFGSAPRLPVAKEEALWPDLTELDGCLCAYYQNNQRGRVVPITKKKKKKKIVFMTGACRMFSVDVDSDSAAGSPPEILFKPEDVIEMAIPMIFFDDDDEEGFSMPNTFGDFSLQRLGLFEDSLVPVGRTVEEILFSSPATTAWADVLKWLPASTVANLTLVCRSWRHMVATNRFIRSHAVQANTVAKHPQIKLVVDDIAAAGEKFTHVDDLLISGNRPKLCTTSTPFICSPPCHGLNLRIHGTSHFLFNPCMAADGYQLRIYTEDDDYTYSDEERMGGSLAGVIALGYDEAIERHVLVQIYNKYSCLCELMLVGDDRMQWEHGPSPTPVDIDVPAVYVNGKMYWVVEKKDSKIRPRDLLELDMKTRKFKVIRGPPCRRYGDGCGRMTLLELHGELCVACSDRSANAIDMWTAKDHGGGGGWSVERRVELAGFSPEYSSETATPMAVDPVDGRVLLNTGTSLGTTTPRH</sequence>
<organism evidence="3 4">
    <name type="scientific">Leersia perrieri</name>
    <dbReference type="NCBI Taxonomy" id="77586"/>
    <lineage>
        <taxon>Eukaryota</taxon>
        <taxon>Viridiplantae</taxon>
        <taxon>Streptophyta</taxon>
        <taxon>Embryophyta</taxon>
        <taxon>Tracheophyta</taxon>
        <taxon>Spermatophyta</taxon>
        <taxon>Magnoliopsida</taxon>
        <taxon>Liliopsida</taxon>
        <taxon>Poales</taxon>
        <taxon>Poaceae</taxon>
        <taxon>BOP clade</taxon>
        <taxon>Oryzoideae</taxon>
        <taxon>Oryzeae</taxon>
        <taxon>Oryzinae</taxon>
        <taxon>Leersia</taxon>
    </lineage>
</organism>
<dbReference type="Gramene" id="LPERR02G17870.1">
    <property type="protein sequence ID" value="LPERR02G17870.1"/>
    <property type="gene ID" value="LPERR02G17870"/>
</dbReference>
<reference evidence="3 4" key="1">
    <citation type="submission" date="2012-08" db="EMBL/GenBank/DDBJ databases">
        <title>Oryza genome evolution.</title>
        <authorList>
            <person name="Wing R.A."/>
        </authorList>
    </citation>
    <scope>NUCLEOTIDE SEQUENCE</scope>
</reference>
<dbReference type="GO" id="GO:0003723">
    <property type="term" value="F:RNA binding"/>
    <property type="evidence" value="ECO:0007669"/>
    <property type="project" value="UniProtKB-KW"/>
</dbReference>
<dbReference type="PANTHER" id="PTHR31672">
    <property type="entry name" value="BNACNNG10540D PROTEIN"/>
    <property type="match status" value="1"/>
</dbReference>
<dbReference type="InterPro" id="IPR017451">
    <property type="entry name" value="F-box-assoc_interact_dom"/>
</dbReference>
<dbReference type="NCBIfam" id="TIGR01640">
    <property type="entry name" value="F_box_assoc_1"/>
    <property type="match status" value="1"/>
</dbReference>
<dbReference type="InterPro" id="IPR036047">
    <property type="entry name" value="F-box-like_dom_sf"/>
</dbReference>
<dbReference type="InterPro" id="IPR001810">
    <property type="entry name" value="F-box_dom"/>
</dbReference>
<protein>
    <recommendedName>
        <fullName evidence="2">F-box domain-containing protein</fullName>
    </recommendedName>
</protein>